<protein>
    <recommendedName>
        <fullName evidence="1">DUF7344 domain-containing protein</fullName>
    </recommendedName>
</protein>
<keyword evidence="3" id="KW-1185">Reference proteome</keyword>
<dbReference type="InterPro" id="IPR055768">
    <property type="entry name" value="DUF7344"/>
</dbReference>
<reference evidence="2 3" key="1">
    <citation type="journal article" date="2014" name="PLoS Genet.">
        <title>Phylogenetically driven sequencing of extremely halophilic archaea reveals strategies for static and dynamic osmo-response.</title>
        <authorList>
            <person name="Becker E.A."/>
            <person name="Seitzer P.M."/>
            <person name="Tritt A."/>
            <person name="Larsen D."/>
            <person name="Krusor M."/>
            <person name="Yao A.I."/>
            <person name="Wu D."/>
            <person name="Madern D."/>
            <person name="Eisen J.A."/>
            <person name="Darling A.E."/>
            <person name="Facciotti M.T."/>
        </authorList>
    </citation>
    <scope>NUCLEOTIDE SEQUENCE [LARGE SCALE GENOMIC DNA]</scope>
    <source>
        <strain evidence="2 3">GA33</strain>
    </source>
</reference>
<evidence type="ECO:0000313" key="3">
    <source>
        <dbReference type="Proteomes" id="UP000011599"/>
    </source>
</evidence>
<accession>L9VHJ5</accession>
<dbReference type="eggNOG" id="arCOG03828">
    <property type="taxonomic scope" value="Archaea"/>
</dbReference>
<evidence type="ECO:0000313" key="2">
    <source>
        <dbReference type="EMBL" id="ELY36447.1"/>
    </source>
</evidence>
<proteinExistence type="predicted"/>
<comment type="caution">
    <text evidence="2">The sequence shown here is derived from an EMBL/GenBank/DDBJ whole genome shotgun (WGS) entry which is preliminary data.</text>
</comment>
<organism evidence="2 3">
    <name type="scientific">Natronorubrum tibetense GA33</name>
    <dbReference type="NCBI Taxonomy" id="1114856"/>
    <lineage>
        <taxon>Archaea</taxon>
        <taxon>Methanobacteriati</taxon>
        <taxon>Methanobacteriota</taxon>
        <taxon>Stenosarchaea group</taxon>
        <taxon>Halobacteria</taxon>
        <taxon>Halobacteriales</taxon>
        <taxon>Natrialbaceae</taxon>
        <taxon>Natronorubrum</taxon>
    </lineage>
</organism>
<gene>
    <name evidence="2" type="ORF">C496_21197</name>
</gene>
<sequence>MVNHDDVFDALAASHRRQLLVELLSSPQHVPEPSGISREVAEADENLLQRYLSSSRTIAKVDEYSVSMHHIHLPKLAEYGFIGWDLDHNLVAQGPRFDEIKPHLRLLAEHEDGRRTNGPVVTHRR</sequence>
<dbReference type="Pfam" id="PF24035">
    <property type="entry name" value="DUF7344"/>
    <property type="match status" value="1"/>
</dbReference>
<name>L9VHJ5_9EURY</name>
<evidence type="ECO:0000259" key="1">
    <source>
        <dbReference type="Pfam" id="PF24035"/>
    </source>
</evidence>
<dbReference type="EMBL" id="AOHW01000051">
    <property type="protein sequence ID" value="ELY36447.1"/>
    <property type="molecule type" value="Genomic_DNA"/>
</dbReference>
<dbReference type="Proteomes" id="UP000011599">
    <property type="component" value="Unassembled WGS sequence"/>
</dbReference>
<feature type="domain" description="DUF7344" evidence="1">
    <location>
        <begin position="8"/>
        <end position="91"/>
    </location>
</feature>
<dbReference type="AlphaFoldDB" id="L9VHJ5"/>